<dbReference type="SUPFAM" id="SSF63829">
    <property type="entry name" value="Calcium-dependent phosphotriesterase"/>
    <property type="match status" value="1"/>
</dbReference>
<evidence type="ECO:0008006" key="3">
    <source>
        <dbReference type="Google" id="ProtNLM"/>
    </source>
</evidence>
<dbReference type="NCBIfam" id="TIGR04183">
    <property type="entry name" value="Por_Secre_tail"/>
    <property type="match status" value="1"/>
</dbReference>
<dbReference type="InterPro" id="IPR013431">
    <property type="entry name" value="Delta_60_rpt"/>
</dbReference>
<dbReference type="RefSeq" id="WP_188562064.1">
    <property type="nucleotide sequence ID" value="NZ_BMGY01000017.1"/>
</dbReference>
<dbReference type="NCBIfam" id="TIGR02608">
    <property type="entry name" value="delta_60_rpt"/>
    <property type="match status" value="9"/>
</dbReference>
<evidence type="ECO:0000313" key="1">
    <source>
        <dbReference type="EMBL" id="GGH85969.1"/>
    </source>
</evidence>
<evidence type="ECO:0000313" key="2">
    <source>
        <dbReference type="Proteomes" id="UP000637774"/>
    </source>
</evidence>
<dbReference type="Gene3D" id="2.80.10.50">
    <property type="match status" value="5"/>
</dbReference>
<accession>A0ABQ2A4J8</accession>
<proteinExistence type="predicted"/>
<gene>
    <name evidence="1" type="ORF">GCM10011495_21450</name>
</gene>
<dbReference type="InterPro" id="IPR026444">
    <property type="entry name" value="Secre_tail"/>
</dbReference>
<dbReference type="Proteomes" id="UP000637774">
    <property type="component" value="Unassembled WGS sequence"/>
</dbReference>
<dbReference type="Pfam" id="PF17164">
    <property type="entry name" value="DUF5122"/>
    <property type="match status" value="12"/>
</dbReference>
<organism evidence="1 2">
    <name type="scientific">Hymenobacter frigidus</name>
    <dbReference type="NCBI Taxonomy" id="1524095"/>
    <lineage>
        <taxon>Bacteria</taxon>
        <taxon>Pseudomonadati</taxon>
        <taxon>Bacteroidota</taxon>
        <taxon>Cytophagia</taxon>
        <taxon>Cytophagales</taxon>
        <taxon>Hymenobacteraceae</taxon>
        <taxon>Hymenobacter</taxon>
    </lineage>
</organism>
<protein>
    <recommendedName>
        <fullName evidence="3">T9SS type A sorting domain-containing protein</fullName>
    </recommendedName>
</protein>
<dbReference type="EMBL" id="BMGY01000017">
    <property type="protein sequence ID" value="GGH85969.1"/>
    <property type="molecule type" value="Genomic_DNA"/>
</dbReference>
<comment type="caution">
    <text evidence="1">The sequence shown here is derived from an EMBL/GenBank/DDBJ whole genome shotgun (WGS) entry which is preliminary data.</text>
</comment>
<sequence length="858" mass="87876">MRFLYLFLVGVVLLLSPGTAAVGQVLDPSFAPSQLTSPGGGILTTLKQPDGKVLISGSFQLMNGQASPRLARLNADGSPDLTFRTRAGSGPSGNIAALALQPDGKILLGAEYYFGSYNGAPAQQLIRLNPDGSLDSSFGAGGTGWRSGSIHSIAVQADGKILVGGELSSTFNGQPTKGLVRLLPSGQLDATFATGGGFVNSAPGGYGQVRRIIVQPDGNIVAAGQFDTVGGQAGPAIVRLTPTGSRDASFVSPLLSYAFVFDMVQQSDGKLIVGGTTLTSQANGGSVVARLLPTGALDPAFARVSSNGIVFGLGLRADGSVLVSGSFGSLGGISRFSLARLSTAGTVDAAFAAGGGGAGTMMSVVELTNGQYLVAGFFSDFGGVSNSGLARLQANGAVDASYILLLETVASGQLVAQNNGQLLLSSPILTNFNGQAVGSQGYPRFHRINANGSYNSLATLPPAVIRTNGGNYFYNAFPQADGTFYGTYQNTDSTAVVRRVLANGTFDPAFAAAELGWSRPYPPCCAGASNITIHPGGGVLVAGTFSKVNGIPRTYVARLLADGSLNIQFAPPTSAVWQVPSMGVGNTAGFRHAVGLASGQTLVLWNDANRSYVARLNPDGNIDNTFSIGSGGGPSSVFSIIALASGNILANGNFTTFNGQAAPFGLVRLLPNGAPDPGFTAASAARTLVEQPDGKLIVVAPGATSQTERLVRLTTTGSFDTGFQPVLIGNESFSPASAFVYIQPGTNAIVLSGDFTSVAGQPRFGLARLANTVLAVRSSASTPLAEVFPNPAHEQISVLLPAQPTGPATLADLQGRTVRRWALARTTDRLPLHGLAPGVYLLSVPTAVGIVRQRFAVE</sequence>
<name>A0ABQ2A4J8_9BACT</name>
<reference evidence="2" key="1">
    <citation type="journal article" date="2019" name="Int. J. Syst. Evol. Microbiol.">
        <title>The Global Catalogue of Microorganisms (GCM) 10K type strain sequencing project: providing services to taxonomists for standard genome sequencing and annotation.</title>
        <authorList>
            <consortium name="The Broad Institute Genomics Platform"/>
            <consortium name="The Broad Institute Genome Sequencing Center for Infectious Disease"/>
            <person name="Wu L."/>
            <person name="Ma J."/>
        </authorList>
    </citation>
    <scope>NUCLEOTIDE SEQUENCE [LARGE SCALE GENOMIC DNA]</scope>
    <source>
        <strain evidence="2">CGMCC 1.14966</strain>
    </source>
</reference>
<keyword evidence="2" id="KW-1185">Reference proteome</keyword>